<dbReference type="InterPro" id="IPR013826">
    <property type="entry name" value="Topo_IA_cen_sub3"/>
</dbReference>
<evidence type="ECO:0000256" key="2">
    <source>
        <dbReference type="ARBA" id="ARBA00009446"/>
    </source>
</evidence>
<comment type="similarity">
    <text evidence="2">Belongs to the type IA topoisomerase family.</text>
</comment>
<evidence type="ECO:0000256" key="11">
    <source>
        <dbReference type="SAM" id="MobiDB-lite"/>
    </source>
</evidence>
<evidence type="ECO:0000256" key="5">
    <source>
        <dbReference type="ARBA" id="ARBA00023125"/>
    </source>
</evidence>
<dbReference type="InterPro" id="IPR000380">
    <property type="entry name" value="Topo_IA"/>
</dbReference>
<dbReference type="Gene3D" id="1.10.290.10">
    <property type="entry name" value="Topoisomerase I, domain 4"/>
    <property type="match status" value="1"/>
</dbReference>
<gene>
    <name evidence="14" type="primary">topA</name>
    <name evidence="14" type="ORF">MARSALSMR5_04284</name>
</gene>
<dbReference type="NCBIfam" id="TIGR01051">
    <property type="entry name" value="topA_bact"/>
    <property type="match status" value="1"/>
</dbReference>
<evidence type="ECO:0000256" key="9">
    <source>
        <dbReference type="ARBA" id="ARBA00032235"/>
    </source>
</evidence>
<keyword evidence="14" id="KW-0614">Plasmid</keyword>
<proteinExistence type="inferred from homology"/>
<evidence type="ECO:0000256" key="8">
    <source>
        <dbReference type="ARBA" id="ARBA00031985"/>
    </source>
</evidence>
<dbReference type="SMART" id="SM00493">
    <property type="entry name" value="TOPRIM"/>
    <property type="match status" value="1"/>
</dbReference>
<evidence type="ECO:0000256" key="6">
    <source>
        <dbReference type="ARBA" id="ARBA00023235"/>
    </source>
</evidence>
<sequence>MGQILVIVESPAKAKKIQSLLGNAYRVSASVGHMRDLPLKELGVDLDTMKPRYEISQGKHDVVSNLKRLSKQSDEVILATDPDREGEAIAWHLQMALGLPKDVKRVSYQEITSSAIKHAMANPAEIDYKLVAAQESRRVLDRLIGYQVSPALSQKANTNLSAGRVQSVAVKFVVDRERQITNFKPKDYFICNLRIKGQPAITAPLDLKPFVSEGERLWLASEIKRFLGPQKVGLAKAAKKAGKVRPKPPFTTVDLQSTAGKLFGLSAKEVMGCAQRLFDEGEITYLRTDSPNLSDEGIAKISQYLTDQGIPVSETVTRFKGKSDAQEAHEAIRPTDISKEVAGQSDSDKSVYRLIRERAMLSVMPEGEDALTQYEFKSERTIPNLQGRPERPTYIAKGRVVQTPGWRKYAVIEKITTKDTPLPDLSQGEVYDGSVTETQKTTEPPNRYNEQTLIKALETKGIGRPSTYASIMENIKNRGYIEAVEGKAKSPTYRPGKHGYYIVDALSEFNFMSYTYTRAVEASLDKVARGQMSYVNLVKPVQEQLIDDLDNRLVADSLALTGRCPGCEQAVIQKFRVPKGRGKRTPQPYWMHRDPAHAETCVKYLDDDRDAPVLPPPEANAPCPSCQQVLVRRYSQKGSKSPYWAHKDHDQADTCGIRFFGDDNGVPVMPVPVPTAKCVDCGGIMKKRKNGKTQQPVWVHDAAKPKCGKKFIDDDGNGVPINAVQKTSE</sequence>
<dbReference type="CDD" id="cd00186">
    <property type="entry name" value="TOP1Ac"/>
    <property type="match status" value="1"/>
</dbReference>
<organism evidence="14 15">
    <name type="scientific">Marinobacter salarius</name>
    <dbReference type="NCBI Taxonomy" id="1420917"/>
    <lineage>
        <taxon>Bacteria</taxon>
        <taxon>Pseudomonadati</taxon>
        <taxon>Pseudomonadota</taxon>
        <taxon>Gammaproteobacteria</taxon>
        <taxon>Pseudomonadales</taxon>
        <taxon>Marinobacteraceae</taxon>
        <taxon>Marinobacter</taxon>
    </lineage>
</organism>
<evidence type="ECO:0000259" key="13">
    <source>
        <dbReference type="PROSITE" id="PS52039"/>
    </source>
</evidence>
<dbReference type="PROSITE" id="PS50880">
    <property type="entry name" value="TOPRIM"/>
    <property type="match status" value="1"/>
</dbReference>
<evidence type="ECO:0000256" key="3">
    <source>
        <dbReference type="ARBA" id="ARBA00012891"/>
    </source>
</evidence>
<dbReference type="InterPro" id="IPR013824">
    <property type="entry name" value="Topo_IA_cen_sub1"/>
</dbReference>
<dbReference type="PROSITE" id="PS52039">
    <property type="entry name" value="TOPO_IA_2"/>
    <property type="match status" value="1"/>
</dbReference>
<reference evidence="14 15" key="1">
    <citation type="submission" date="2017-04" db="EMBL/GenBank/DDBJ databases">
        <title>Genome Sequence of Marinobacter salarius strain SMR5 Isolated from a culture of the Diatom Skeletonema marinoi.</title>
        <authorList>
            <person name="Topel M."/>
            <person name="Pinder M.I.M."/>
            <person name="Johansson O.N."/>
            <person name="Kourtchenko O."/>
            <person name="Godhe A."/>
            <person name="Clarke A.K."/>
        </authorList>
    </citation>
    <scope>NUCLEOTIDE SEQUENCE [LARGE SCALE GENOMIC DNA]</scope>
    <source>
        <strain evidence="14 15">SMR5</strain>
        <plasmid evidence="15">Plasmid psmr5</plasmid>
    </source>
</reference>
<dbReference type="SUPFAM" id="SSF56712">
    <property type="entry name" value="Prokaryotic type I DNA topoisomerase"/>
    <property type="match status" value="1"/>
</dbReference>
<feature type="domain" description="Toprim" evidence="12">
    <location>
        <begin position="3"/>
        <end position="111"/>
    </location>
</feature>
<evidence type="ECO:0000256" key="7">
    <source>
        <dbReference type="ARBA" id="ARBA00030003"/>
    </source>
</evidence>
<dbReference type="Gene3D" id="2.70.20.10">
    <property type="entry name" value="Topoisomerase I, domain 3"/>
    <property type="match status" value="1"/>
</dbReference>
<dbReference type="InterPro" id="IPR013497">
    <property type="entry name" value="Topo_IA_cen"/>
</dbReference>
<dbReference type="SMART" id="SM00437">
    <property type="entry name" value="TOP1Ac"/>
    <property type="match status" value="1"/>
</dbReference>
<evidence type="ECO:0000256" key="10">
    <source>
        <dbReference type="ARBA" id="ARBA00032877"/>
    </source>
</evidence>
<dbReference type="GO" id="GO:0003917">
    <property type="term" value="F:DNA topoisomerase type I (single strand cut, ATP-independent) activity"/>
    <property type="evidence" value="ECO:0007669"/>
    <property type="project" value="UniProtKB-EC"/>
</dbReference>
<dbReference type="PRINTS" id="PR00417">
    <property type="entry name" value="PRTPISMRASEI"/>
</dbReference>
<geneLocation type="plasmid" evidence="15">
    <name>psmr5</name>
</geneLocation>
<dbReference type="InterPro" id="IPR006171">
    <property type="entry name" value="TOPRIM_dom"/>
</dbReference>
<keyword evidence="4" id="KW-0799">Topoisomerase</keyword>
<dbReference type="Pfam" id="PF01131">
    <property type="entry name" value="Topoisom_bac"/>
    <property type="match status" value="1"/>
</dbReference>
<dbReference type="AlphaFoldDB" id="A0A1W6KFX2"/>
<dbReference type="CDD" id="cd03363">
    <property type="entry name" value="TOPRIM_TopoIA_TopoI"/>
    <property type="match status" value="1"/>
</dbReference>
<dbReference type="GeneID" id="77258177"/>
<dbReference type="InterPro" id="IPR005733">
    <property type="entry name" value="TopoI_bac-type"/>
</dbReference>
<comment type="catalytic activity">
    <reaction evidence="1">
        <text>ATP-independent breakage of single-stranded DNA, followed by passage and rejoining.</text>
        <dbReference type="EC" id="5.6.2.1"/>
    </reaction>
</comment>
<protein>
    <recommendedName>
        <fullName evidence="3">DNA topoisomerase</fullName>
        <ecNumber evidence="3">5.6.2.1</ecNumber>
    </recommendedName>
    <alternativeName>
        <fullName evidence="10">Omega-protein</fullName>
    </alternativeName>
    <alternativeName>
        <fullName evidence="9">Relaxing enzyme</fullName>
    </alternativeName>
    <alternativeName>
        <fullName evidence="7">Swivelase</fullName>
    </alternativeName>
    <alternativeName>
        <fullName evidence="8">Untwisting enzyme</fullName>
    </alternativeName>
</protein>
<dbReference type="Gene3D" id="3.40.50.140">
    <property type="match status" value="1"/>
</dbReference>
<dbReference type="Proteomes" id="UP000193100">
    <property type="component" value="Plasmid pSMR5"/>
</dbReference>
<keyword evidence="6 14" id="KW-0413">Isomerase</keyword>
<evidence type="ECO:0000313" key="14">
    <source>
        <dbReference type="EMBL" id="ARM86301.1"/>
    </source>
</evidence>
<feature type="compositionally biased region" description="Basic and acidic residues" evidence="11">
    <location>
        <begin position="321"/>
        <end position="339"/>
    </location>
</feature>
<name>A0A1W6KFX2_9GAMM</name>
<dbReference type="InterPro" id="IPR003601">
    <property type="entry name" value="Topo_IA_2"/>
</dbReference>
<accession>A0A1W6KFX2</accession>
<evidence type="ECO:0000259" key="12">
    <source>
        <dbReference type="PROSITE" id="PS50880"/>
    </source>
</evidence>
<dbReference type="InterPro" id="IPR034149">
    <property type="entry name" value="TOPRIM_TopoI"/>
</dbReference>
<evidence type="ECO:0000313" key="15">
    <source>
        <dbReference type="Proteomes" id="UP000193100"/>
    </source>
</evidence>
<feature type="domain" description="Topo IA-type catalytic" evidence="13">
    <location>
        <begin position="127"/>
        <end position="549"/>
    </location>
</feature>
<dbReference type="PANTHER" id="PTHR42785:SF1">
    <property type="entry name" value="DNA TOPOISOMERASE"/>
    <property type="match status" value="1"/>
</dbReference>
<feature type="region of interest" description="Disordered" evidence="11">
    <location>
        <begin position="318"/>
        <end position="344"/>
    </location>
</feature>
<evidence type="ECO:0000256" key="4">
    <source>
        <dbReference type="ARBA" id="ARBA00023029"/>
    </source>
</evidence>
<dbReference type="GO" id="GO:0003677">
    <property type="term" value="F:DNA binding"/>
    <property type="evidence" value="ECO:0007669"/>
    <property type="project" value="UniProtKB-KW"/>
</dbReference>
<dbReference type="PANTHER" id="PTHR42785">
    <property type="entry name" value="DNA TOPOISOMERASE, TYPE IA, CORE"/>
    <property type="match status" value="1"/>
</dbReference>
<dbReference type="InterPro" id="IPR023405">
    <property type="entry name" value="Topo_IA_core_domain"/>
</dbReference>
<dbReference type="Pfam" id="PF01751">
    <property type="entry name" value="Toprim"/>
    <property type="match status" value="1"/>
</dbReference>
<dbReference type="EMBL" id="CP020932">
    <property type="protein sequence ID" value="ARM86301.1"/>
    <property type="molecule type" value="Genomic_DNA"/>
</dbReference>
<dbReference type="InterPro" id="IPR003602">
    <property type="entry name" value="Topo_IA_DNA-bd_dom"/>
</dbReference>
<dbReference type="GO" id="GO:0006265">
    <property type="term" value="P:DNA topological change"/>
    <property type="evidence" value="ECO:0007669"/>
    <property type="project" value="InterPro"/>
</dbReference>
<dbReference type="Gene3D" id="1.10.460.10">
    <property type="entry name" value="Topoisomerase I, domain 2"/>
    <property type="match status" value="1"/>
</dbReference>
<dbReference type="SMART" id="SM00436">
    <property type="entry name" value="TOP1Bc"/>
    <property type="match status" value="1"/>
</dbReference>
<keyword evidence="5" id="KW-0238">DNA-binding</keyword>
<dbReference type="InterPro" id="IPR013825">
    <property type="entry name" value="Topo_IA_cen_sub2"/>
</dbReference>
<dbReference type="RefSeq" id="WP_085682252.1">
    <property type="nucleotide sequence ID" value="NZ_CP020932.1"/>
</dbReference>
<evidence type="ECO:0000256" key="1">
    <source>
        <dbReference type="ARBA" id="ARBA00000213"/>
    </source>
</evidence>
<dbReference type="EC" id="5.6.2.1" evidence="3"/>